<reference evidence="1 2" key="1">
    <citation type="submission" date="2018-09" db="EMBL/GenBank/DDBJ databases">
        <title>Genomic Encyclopedia of Archaeal and Bacterial Type Strains, Phase II (KMG-II): from individual species to whole genera.</title>
        <authorList>
            <person name="Goeker M."/>
        </authorList>
    </citation>
    <scope>NUCLEOTIDE SEQUENCE [LARGE SCALE GENOMIC DNA]</scope>
    <source>
        <strain evidence="1 2">DSM 11458</strain>
    </source>
</reference>
<protein>
    <recommendedName>
        <fullName evidence="3">Response regulatory domain-containing protein</fullName>
    </recommendedName>
</protein>
<gene>
    <name evidence="1" type="ORF">C8N30_1246</name>
</gene>
<dbReference type="Proteomes" id="UP000284407">
    <property type="component" value="Unassembled WGS sequence"/>
</dbReference>
<dbReference type="EMBL" id="RAQK01000001">
    <property type="protein sequence ID" value="RKE96679.1"/>
    <property type="molecule type" value="Genomic_DNA"/>
</dbReference>
<dbReference type="AlphaFoldDB" id="A0A420DRA3"/>
<evidence type="ECO:0008006" key="3">
    <source>
        <dbReference type="Google" id="ProtNLM"/>
    </source>
</evidence>
<comment type="caution">
    <text evidence="1">The sequence shown here is derived from an EMBL/GenBank/DDBJ whole genome shotgun (WGS) entry which is preliminary data.</text>
</comment>
<organism evidence="1 2">
    <name type="scientific">Sulfitobacter guttiformis</name>
    <dbReference type="NCBI Taxonomy" id="74349"/>
    <lineage>
        <taxon>Bacteria</taxon>
        <taxon>Pseudomonadati</taxon>
        <taxon>Pseudomonadota</taxon>
        <taxon>Alphaproteobacteria</taxon>
        <taxon>Rhodobacterales</taxon>
        <taxon>Roseobacteraceae</taxon>
        <taxon>Sulfitobacter</taxon>
    </lineage>
</organism>
<keyword evidence="2" id="KW-1185">Reference proteome</keyword>
<name>A0A420DRA3_9RHOB</name>
<sequence length="154" mass="16256">MFHVECMNTPISPNGARAPSTGSSDPLIPVFLVQESDSFISEDIVAALRAMGPCRVIDVTDVDQIAPVLADEDAVTAAFLEISFEEVLACGIMSALVRCGARIILTTDSSGASDALAAGWGTLARPFNEPMIHEALSAHLVAEHRPKPLSQCAH</sequence>
<evidence type="ECO:0000313" key="1">
    <source>
        <dbReference type="EMBL" id="RKE96679.1"/>
    </source>
</evidence>
<accession>A0A420DRA3</accession>
<proteinExistence type="predicted"/>
<evidence type="ECO:0000313" key="2">
    <source>
        <dbReference type="Proteomes" id="UP000284407"/>
    </source>
</evidence>
<dbReference type="Gene3D" id="3.40.50.2300">
    <property type="match status" value="1"/>
</dbReference>